<dbReference type="EMBL" id="JAAOIC020000032">
    <property type="protein sequence ID" value="KAG8039668.1"/>
    <property type="molecule type" value="Genomic_DNA"/>
</dbReference>
<name>A0A8J5R6A0_9HYME</name>
<reference evidence="1" key="2">
    <citation type="submission" date="2021-04" db="EMBL/GenBank/DDBJ databases">
        <title>Genome-wide patterns of bracovirus chromosomal integration into multiple host tissues during parasitism.</title>
        <authorList>
            <person name="Chebbi M.A.C."/>
        </authorList>
    </citation>
    <scope>NUCLEOTIDE SEQUENCE</scope>
    <source>
        <tissue evidence="1">Whole body</tissue>
    </source>
</reference>
<proteinExistence type="predicted"/>
<accession>A0A8J5R6A0</accession>
<gene>
    <name evidence="1" type="ORF">G9C98_000397</name>
</gene>
<organism evidence="1 2">
    <name type="scientific">Cotesia typhae</name>
    <dbReference type="NCBI Taxonomy" id="2053667"/>
    <lineage>
        <taxon>Eukaryota</taxon>
        <taxon>Metazoa</taxon>
        <taxon>Ecdysozoa</taxon>
        <taxon>Arthropoda</taxon>
        <taxon>Hexapoda</taxon>
        <taxon>Insecta</taxon>
        <taxon>Pterygota</taxon>
        <taxon>Neoptera</taxon>
        <taxon>Endopterygota</taxon>
        <taxon>Hymenoptera</taxon>
        <taxon>Apocrita</taxon>
        <taxon>Ichneumonoidea</taxon>
        <taxon>Braconidae</taxon>
        <taxon>Microgastrinae</taxon>
        <taxon>Cotesia</taxon>
    </lineage>
</organism>
<dbReference type="AlphaFoldDB" id="A0A8J5R6A0"/>
<sequence length="77" mass="8702">MSPRGRRGADDVDVVLTLSRFRCVNVRFTCPTFGVCFKLRVFESQGYGVNAFREGFNLEHVNFIIPVSNITFVVGLE</sequence>
<comment type="caution">
    <text evidence="1">The sequence shown here is derived from an EMBL/GenBank/DDBJ whole genome shotgun (WGS) entry which is preliminary data.</text>
</comment>
<evidence type="ECO:0000313" key="1">
    <source>
        <dbReference type="EMBL" id="KAG8039668.1"/>
    </source>
</evidence>
<protein>
    <submittedName>
        <fullName evidence="1">Uncharacterized protein</fullName>
    </submittedName>
</protein>
<reference evidence="1" key="1">
    <citation type="submission" date="2020-03" db="EMBL/GenBank/DDBJ databases">
        <authorList>
            <person name="Chebbi M.A."/>
            <person name="Drezen J.M."/>
        </authorList>
    </citation>
    <scope>NUCLEOTIDE SEQUENCE</scope>
    <source>
        <tissue evidence="1">Whole body</tissue>
    </source>
</reference>
<keyword evidence="2" id="KW-1185">Reference proteome</keyword>
<dbReference type="Proteomes" id="UP000729913">
    <property type="component" value="Unassembled WGS sequence"/>
</dbReference>
<evidence type="ECO:0000313" key="2">
    <source>
        <dbReference type="Proteomes" id="UP000729913"/>
    </source>
</evidence>